<evidence type="ECO:0000313" key="8">
    <source>
        <dbReference type="Proteomes" id="UP000007755"/>
    </source>
</evidence>
<dbReference type="Pfam" id="PF02892">
    <property type="entry name" value="zf-BED"/>
    <property type="match status" value="4"/>
</dbReference>
<dbReference type="OrthoDB" id="7551694at2759"/>
<proteinExistence type="predicted"/>
<evidence type="ECO:0000259" key="6">
    <source>
        <dbReference type="PROSITE" id="PS50808"/>
    </source>
</evidence>
<dbReference type="SMART" id="SM00614">
    <property type="entry name" value="ZnF_BED"/>
    <property type="match status" value="4"/>
</dbReference>
<dbReference type="Proteomes" id="UP000007755">
    <property type="component" value="Unassembled WGS sequence"/>
</dbReference>
<evidence type="ECO:0000256" key="5">
    <source>
        <dbReference type="SAM" id="MobiDB-lite"/>
    </source>
</evidence>
<name>F4X466_ACREC</name>
<keyword evidence="2 4" id="KW-0863">Zinc-finger</keyword>
<keyword evidence="8" id="KW-1185">Reference proteome</keyword>
<evidence type="ECO:0000256" key="4">
    <source>
        <dbReference type="PROSITE-ProRule" id="PRU00027"/>
    </source>
</evidence>
<dbReference type="AlphaFoldDB" id="F4X466"/>
<dbReference type="SMART" id="SM00355">
    <property type="entry name" value="ZnF_C2H2"/>
    <property type="match status" value="6"/>
</dbReference>
<evidence type="ECO:0000313" key="7">
    <source>
        <dbReference type="EMBL" id="EGI58757.1"/>
    </source>
</evidence>
<dbReference type="InterPro" id="IPR003656">
    <property type="entry name" value="Znf_BED"/>
</dbReference>
<dbReference type="PROSITE" id="PS50808">
    <property type="entry name" value="ZF_BED"/>
    <property type="match status" value="2"/>
</dbReference>
<gene>
    <name evidence="7" type="ORF">G5I_13125</name>
</gene>
<dbReference type="SUPFAM" id="SSF57667">
    <property type="entry name" value="beta-beta-alpha zinc fingers"/>
    <property type="match status" value="1"/>
</dbReference>
<evidence type="ECO:0000256" key="3">
    <source>
        <dbReference type="ARBA" id="ARBA00022833"/>
    </source>
</evidence>
<organism evidence="8">
    <name type="scientific">Acromyrmex echinatior</name>
    <name type="common">Panamanian leafcutter ant</name>
    <name type="synonym">Acromyrmex octospinosus echinatior</name>
    <dbReference type="NCBI Taxonomy" id="103372"/>
    <lineage>
        <taxon>Eukaryota</taxon>
        <taxon>Metazoa</taxon>
        <taxon>Ecdysozoa</taxon>
        <taxon>Arthropoda</taxon>
        <taxon>Hexapoda</taxon>
        <taxon>Insecta</taxon>
        <taxon>Pterygota</taxon>
        <taxon>Neoptera</taxon>
        <taxon>Endopterygota</taxon>
        <taxon>Hymenoptera</taxon>
        <taxon>Apocrita</taxon>
        <taxon>Aculeata</taxon>
        <taxon>Formicoidea</taxon>
        <taxon>Formicidae</taxon>
        <taxon>Myrmicinae</taxon>
        <taxon>Acromyrmex</taxon>
    </lineage>
</organism>
<dbReference type="GO" id="GO:0008270">
    <property type="term" value="F:zinc ion binding"/>
    <property type="evidence" value="ECO:0007669"/>
    <property type="project" value="UniProtKB-KW"/>
</dbReference>
<dbReference type="EMBL" id="GL888627">
    <property type="protein sequence ID" value="EGI58757.1"/>
    <property type="molecule type" value="Genomic_DNA"/>
</dbReference>
<keyword evidence="3" id="KW-0862">Zinc</keyword>
<feature type="domain" description="BED-type" evidence="6">
    <location>
        <begin position="69"/>
        <end position="118"/>
    </location>
</feature>
<dbReference type="GO" id="GO:0003677">
    <property type="term" value="F:DNA binding"/>
    <property type="evidence" value="ECO:0007669"/>
    <property type="project" value="InterPro"/>
</dbReference>
<dbReference type="InterPro" id="IPR013087">
    <property type="entry name" value="Znf_C2H2_type"/>
</dbReference>
<keyword evidence="1" id="KW-0479">Metal-binding</keyword>
<dbReference type="InterPro" id="IPR036236">
    <property type="entry name" value="Znf_C2H2_sf"/>
</dbReference>
<protein>
    <recommendedName>
        <fullName evidence="6">BED-type domain-containing protein</fullName>
    </recommendedName>
</protein>
<evidence type="ECO:0000256" key="2">
    <source>
        <dbReference type="ARBA" id="ARBA00022771"/>
    </source>
</evidence>
<sequence>MAEQEVDDIPIPVRRWIRGHYTKLTSSNEAKCNHYAEITIYNNRSLANLHEHLVKRHPDILSEEEKKEDKFDWSWDYFIAKSDTEAICKKCDKTIKYHSVTNLKNHLKRIHNIVNSSLMDKTLYSVYALVSHRHPDILSEEEKKEDKFHWTWDNFIAKSDTEATCKKCDSTIKYHTVYDLKRHLKRIHEIFNPNSDRVEDNESNSDNDMIANEDITKKTDFIPVRLYIRKHYTKLPKNNARCNYCNVKFTIHMNRLAILHDHLVKKHPDILSEEEKREDKFDWCWDYFIAKSNREATCKICDSTIKYHTACDLKRHLKRIHEIVNPNSDRVESNSESNSDNEMIANEDITKKTDNFIPVHLWIRKHYTKLPRNNSTRCNYCNAIFTMQNKALANLHEHLMKTHLDKLSEEEKKEDKLHWTWNYFIAESDTKATCTKCDITITNYSVTDLKMHLKRIHKILGPNSNRVDNESNPDNDMSTNEDI</sequence>
<accession>F4X466</accession>
<dbReference type="InParanoid" id="F4X466"/>
<feature type="region of interest" description="Disordered" evidence="5">
    <location>
        <begin position="462"/>
        <end position="483"/>
    </location>
</feature>
<feature type="domain" description="BED-type" evidence="6">
    <location>
        <begin position="279"/>
        <end position="328"/>
    </location>
</feature>
<dbReference type="eggNOG" id="ENOG502S2DT">
    <property type="taxonomic scope" value="Eukaryota"/>
</dbReference>
<evidence type="ECO:0000256" key="1">
    <source>
        <dbReference type="ARBA" id="ARBA00022723"/>
    </source>
</evidence>
<reference evidence="7" key="1">
    <citation type="submission" date="2011-02" db="EMBL/GenBank/DDBJ databases">
        <title>The genome of the leaf-cutting ant Acromyrmex echinatior suggests key adaptations to social evolution and fungus farming.</title>
        <authorList>
            <person name="Nygaard S."/>
            <person name="Zhang G."/>
        </authorList>
    </citation>
    <scope>NUCLEOTIDE SEQUENCE</scope>
</reference>